<evidence type="ECO:0000259" key="8">
    <source>
        <dbReference type="PROSITE" id="PS51352"/>
    </source>
</evidence>
<dbReference type="Gene3D" id="3.40.30.10">
    <property type="entry name" value="Glutaredoxin"/>
    <property type="match status" value="1"/>
</dbReference>
<dbReference type="Pfam" id="PF00085">
    <property type="entry name" value="Thioredoxin"/>
    <property type="match status" value="1"/>
</dbReference>
<name>A0A0S7BCI4_9CHLR</name>
<evidence type="ECO:0000313" key="10">
    <source>
        <dbReference type="Proteomes" id="UP000055060"/>
    </source>
</evidence>
<dbReference type="PROSITE" id="PS51352">
    <property type="entry name" value="THIOREDOXIN_2"/>
    <property type="match status" value="1"/>
</dbReference>
<keyword evidence="5 7" id="KW-0676">Redox-active center</keyword>
<keyword evidence="2" id="KW-0813">Transport</keyword>
<protein>
    <recommendedName>
        <fullName evidence="6">Thioredoxin</fullName>
    </recommendedName>
</protein>
<feature type="domain" description="Thioredoxin" evidence="8">
    <location>
        <begin position="1"/>
        <end position="108"/>
    </location>
</feature>
<keyword evidence="4 7" id="KW-1015">Disulfide bond</keyword>
<dbReference type="CDD" id="cd02947">
    <property type="entry name" value="TRX_family"/>
    <property type="match status" value="1"/>
</dbReference>
<dbReference type="InterPro" id="IPR005746">
    <property type="entry name" value="Thioredoxin"/>
</dbReference>
<evidence type="ECO:0000256" key="7">
    <source>
        <dbReference type="PIRSR" id="PIRSR000077-4"/>
    </source>
</evidence>
<dbReference type="STRING" id="360412.LARV_03342"/>
<evidence type="ECO:0000256" key="2">
    <source>
        <dbReference type="ARBA" id="ARBA00022448"/>
    </source>
</evidence>
<dbReference type="PIRSF" id="PIRSF000077">
    <property type="entry name" value="Thioredoxin"/>
    <property type="match status" value="1"/>
</dbReference>
<dbReference type="InterPro" id="IPR036249">
    <property type="entry name" value="Thioredoxin-like_sf"/>
</dbReference>
<dbReference type="EMBL" id="DF967972">
    <property type="protein sequence ID" value="GAP15551.1"/>
    <property type="molecule type" value="Genomic_DNA"/>
</dbReference>
<dbReference type="GO" id="GO:0005737">
    <property type="term" value="C:cytoplasm"/>
    <property type="evidence" value="ECO:0007669"/>
    <property type="project" value="TreeGrafter"/>
</dbReference>
<feature type="disulfide bond" description="Redox-active" evidence="7">
    <location>
        <begin position="33"/>
        <end position="36"/>
    </location>
</feature>
<evidence type="ECO:0000256" key="1">
    <source>
        <dbReference type="ARBA" id="ARBA00008987"/>
    </source>
</evidence>
<dbReference type="AlphaFoldDB" id="A0A0S7BCI4"/>
<organism evidence="9">
    <name type="scientific">Longilinea arvoryzae</name>
    <dbReference type="NCBI Taxonomy" id="360412"/>
    <lineage>
        <taxon>Bacteria</taxon>
        <taxon>Bacillati</taxon>
        <taxon>Chloroflexota</taxon>
        <taxon>Anaerolineae</taxon>
        <taxon>Anaerolineales</taxon>
        <taxon>Anaerolineaceae</taxon>
        <taxon>Longilinea</taxon>
    </lineage>
</organism>
<dbReference type="SUPFAM" id="SSF52833">
    <property type="entry name" value="Thioredoxin-like"/>
    <property type="match status" value="1"/>
</dbReference>
<comment type="similarity">
    <text evidence="1 6">Belongs to the thioredoxin family.</text>
</comment>
<proteinExistence type="inferred from homology"/>
<dbReference type="PANTHER" id="PTHR45663:SF11">
    <property type="entry name" value="GEO12009P1"/>
    <property type="match status" value="1"/>
</dbReference>
<evidence type="ECO:0000256" key="3">
    <source>
        <dbReference type="ARBA" id="ARBA00022982"/>
    </source>
</evidence>
<keyword evidence="10" id="KW-1185">Reference proteome</keyword>
<evidence type="ECO:0000313" key="9">
    <source>
        <dbReference type="EMBL" id="GAP15551.1"/>
    </source>
</evidence>
<evidence type="ECO:0000256" key="5">
    <source>
        <dbReference type="ARBA" id="ARBA00023284"/>
    </source>
</evidence>
<gene>
    <name evidence="9" type="ORF">LARV_03342</name>
</gene>
<reference evidence="9" key="1">
    <citation type="submission" date="2015-07" db="EMBL/GenBank/DDBJ databases">
        <title>Draft Genome Sequences of Anaerolinea thermolimosa IMO-1, Bellilinea caldifistulae GOMI-1, Leptolinea tardivitalis YMTK-2, Levilinea saccharolytica KIBI-1,Longilinea arvoryzae KOME-1, Previously Described as Members of the Anaerolineaceae (Chloroflexi).</title>
        <authorList>
            <person name="Sekiguchi Y."/>
            <person name="Ohashi A."/>
            <person name="Matsuura N."/>
            <person name="Tourlousse M.D."/>
        </authorList>
    </citation>
    <scope>NUCLEOTIDE SEQUENCE [LARGE SCALE GENOMIC DNA]</scope>
    <source>
        <strain evidence="9">KOME-1</strain>
    </source>
</reference>
<evidence type="ECO:0000256" key="4">
    <source>
        <dbReference type="ARBA" id="ARBA00023157"/>
    </source>
</evidence>
<keyword evidence="3" id="KW-0249">Electron transport</keyword>
<dbReference type="PRINTS" id="PR00421">
    <property type="entry name" value="THIOREDOXIN"/>
</dbReference>
<evidence type="ECO:0000256" key="6">
    <source>
        <dbReference type="PIRNR" id="PIRNR000077"/>
    </source>
</evidence>
<dbReference type="PANTHER" id="PTHR45663">
    <property type="entry name" value="GEO12009P1"/>
    <property type="match status" value="1"/>
</dbReference>
<accession>A0A0S7BCI4</accession>
<sequence length="108" mass="12576">MKSRMENIHREQFDEKVLKSSIPVMVEFGAVWCGPCKRMEPELEKLAQLWKDRVRLVHMDIDESSDLAVSMNVMSVPTIILFVNGEAKQRAMGYQPMDRLVQKFEAYL</sequence>
<dbReference type="GO" id="GO:0015035">
    <property type="term" value="F:protein-disulfide reductase activity"/>
    <property type="evidence" value="ECO:0007669"/>
    <property type="project" value="InterPro"/>
</dbReference>
<dbReference type="InterPro" id="IPR013766">
    <property type="entry name" value="Thioredoxin_domain"/>
</dbReference>
<dbReference type="Proteomes" id="UP000055060">
    <property type="component" value="Unassembled WGS sequence"/>
</dbReference>